<proteinExistence type="predicted"/>
<keyword evidence="1" id="KW-1133">Transmembrane helix</keyword>
<feature type="transmembrane region" description="Helical" evidence="1">
    <location>
        <begin position="79"/>
        <end position="96"/>
    </location>
</feature>
<feature type="transmembrane region" description="Helical" evidence="1">
    <location>
        <begin position="264"/>
        <end position="282"/>
    </location>
</feature>
<dbReference type="Proteomes" id="UP001059480">
    <property type="component" value="Unassembled WGS sequence"/>
</dbReference>
<reference evidence="2" key="1">
    <citation type="submission" date="2022-07" db="EMBL/GenBank/DDBJ databases">
        <authorList>
            <person name="Jung M.-Y."/>
            <person name="Lee M."/>
        </authorList>
    </citation>
    <scope>NUCLEOTIDE SEQUENCE</scope>
    <source>
        <strain evidence="2">S8</strain>
    </source>
</reference>
<keyword evidence="1" id="KW-0472">Membrane</keyword>
<feature type="transmembrane region" description="Helical" evidence="1">
    <location>
        <begin position="461"/>
        <end position="483"/>
    </location>
</feature>
<sequence length="497" mass="53062">MKILIEKLQEVFQSVAPVSLLVLILHLTIVPLPGLMLGRFFIGAILIMVGLALFLFGVELGITPVGHYLGKTLASKNKLILIVIGGSVLGFLISIAEPDLQILAKQIDEVTSGVINSATLIVAVSIGIGIMITVGLLRIVFNWALNRILTFSYGLILVLSFFASNDMFAISFDSSGATTGALTVPFILALAGGVASMKKNGKSSEEDNFGLVGIASVGAVIAVLLLGIMTKPQIVDAQEEILLVAEGHLLQPFLYEFPHILKEVLIAVSPILVIFLVFHFFIKPVKKDQLQDIFKGLAYLLVGLILFLVGVNAGFMDVGKQIGYDLYSVGNDGLIIAISLLLGVLVILAEPAVYVLTHQIEDVTGGSIKQTWVLVTLCVGVGLAVALSTLRILVPDIQLWHYLLPGFLISILLSYKVPSLFVGMAFDAGGVASGPMTATFILAFIQGLAHGVPTANVLTDGFGMIAMVAMMPILSLQLLGLVYTARSKRSITEVERR</sequence>
<evidence type="ECO:0000256" key="1">
    <source>
        <dbReference type="SAM" id="Phobius"/>
    </source>
</evidence>
<feature type="transmembrane region" description="Helical" evidence="1">
    <location>
        <begin position="12"/>
        <end position="30"/>
    </location>
</feature>
<reference evidence="2" key="3">
    <citation type="journal article" date="2023" name="Microbiol. Resour. Announc.">
        <title>Draft Genome Sequence of Granulicatella sp. Strain S8, Isolated from a Marine Fish, Seriola quinqueradiata.</title>
        <authorList>
            <person name="Lee M."/>
            <person name="Farooq A."/>
            <person name="Jeong J.B."/>
            <person name="Jung M.Y."/>
        </authorList>
    </citation>
    <scope>NUCLEOTIDE SEQUENCE</scope>
    <source>
        <strain evidence="2">S8</strain>
    </source>
</reference>
<feature type="transmembrane region" description="Helical" evidence="1">
    <location>
        <begin position="36"/>
        <end position="58"/>
    </location>
</feature>
<comment type="caution">
    <text evidence="2">The sequence shown here is derived from an EMBL/GenBank/DDBJ whole genome shotgun (WGS) entry which is preliminary data.</text>
</comment>
<feature type="transmembrane region" description="Helical" evidence="1">
    <location>
        <begin position="144"/>
        <end position="163"/>
    </location>
</feature>
<feature type="transmembrane region" description="Helical" evidence="1">
    <location>
        <begin position="175"/>
        <end position="197"/>
    </location>
</feature>
<keyword evidence="1" id="KW-0812">Transmembrane</keyword>
<protein>
    <submittedName>
        <fullName evidence="2">DUF1538 domain-containing protein</fullName>
    </submittedName>
</protein>
<gene>
    <name evidence="2" type="ORF">NPA36_02850</name>
</gene>
<name>A0ABT1WN12_9LACT</name>
<feature type="transmembrane region" description="Helical" evidence="1">
    <location>
        <begin position="372"/>
        <end position="393"/>
    </location>
</feature>
<feature type="transmembrane region" description="Helical" evidence="1">
    <location>
        <begin position="429"/>
        <end position="449"/>
    </location>
</feature>
<organism evidence="2 3">
    <name type="scientific">Granulicatella seriolae</name>
    <dbReference type="NCBI Taxonomy" id="2967226"/>
    <lineage>
        <taxon>Bacteria</taxon>
        <taxon>Bacillati</taxon>
        <taxon>Bacillota</taxon>
        <taxon>Bacilli</taxon>
        <taxon>Lactobacillales</taxon>
        <taxon>Carnobacteriaceae</taxon>
        <taxon>Granulicatella</taxon>
    </lineage>
</organism>
<dbReference type="Pfam" id="PF07556">
    <property type="entry name" value="DUF1538"/>
    <property type="match status" value="2"/>
</dbReference>
<dbReference type="RefSeq" id="WP_256944595.1">
    <property type="nucleotide sequence ID" value="NZ_JANHNZ010000002.1"/>
</dbReference>
<feature type="transmembrane region" description="Helical" evidence="1">
    <location>
        <begin position="116"/>
        <end position="137"/>
    </location>
</feature>
<feature type="transmembrane region" description="Helical" evidence="1">
    <location>
        <begin position="335"/>
        <end position="356"/>
    </location>
</feature>
<keyword evidence="3" id="KW-1185">Reference proteome</keyword>
<feature type="transmembrane region" description="Helical" evidence="1">
    <location>
        <begin position="294"/>
        <end position="315"/>
    </location>
</feature>
<feature type="transmembrane region" description="Helical" evidence="1">
    <location>
        <begin position="399"/>
        <end position="417"/>
    </location>
</feature>
<dbReference type="InterPro" id="IPR011435">
    <property type="entry name" value="UmpAB"/>
</dbReference>
<accession>A0ABT1WN12</accession>
<evidence type="ECO:0000313" key="2">
    <source>
        <dbReference type="EMBL" id="MCQ9209480.1"/>
    </source>
</evidence>
<reference evidence="2" key="2">
    <citation type="journal article" date="2023" name="Curr. Microbiol.">
        <title>Granulicatella seriolae sp. nov., a Novel Facultative Anaerobe Isolated from Yellowtail Marine Fish.</title>
        <authorList>
            <person name="Lee M."/>
            <person name="Choi Y.J."/>
            <person name="Farooq A."/>
            <person name="Jeong J.B."/>
            <person name="Jung M.Y."/>
        </authorList>
    </citation>
    <scope>NUCLEOTIDE SEQUENCE</scope>
    <source>
        <strain evidence="2">S8</strain>
    </source>
</reference>
<feature type="transmembrane region" description="Helical" evidence="1">
    <location>
        <begin position="209"/>
        <end position="229"/>
    </location>
</feature>
<evidence type="ECO:0000313" key="3">
    <source>
        <dbReference type="Proteomes" id="UP001059480"/>
    </source>
</evidence>
<dbReference type="EMBL" id="JANHNZ010000002">
    <property type="protein sequence ID" value="MCQ9209480.1"/>
    <property type="molecule type" value="Genomic_DNA"/>
</dbReference>